<accession>A0ABN3Z6P0</accession>
<dbReference type="PROSITE" id="PS50283">
    <property type="entry name" value="NA_SOLUT_SYMP_3"/>
    <property type="match status" value="1"/>
</dbReference>
<evidence type="ECO:0000256" key="3">
    <source>
        <dbReference type="ARBA" id="ARBA00022448"/>
    </source>
</evidence>
<feature type="transmembrane region" description="Helical" evidence="8">
    <location>
        <begin position="457"/>
        <end position="476"/>
    </location>
</feature>
<comment type="subcellular location">
    <subcellularLocation>
        <location evidence="1">Membrane</location>
        <topology evidence="1">Multi-pass membrane protein</topology>
    </subcellularLocation>
</comment>
<proteinExistence type="inferred from homology"/>
<feature type="transmembrane region" description="Helical" evidence="8">
    <location>
        <begin position="118"/>
        <end position="139"/>
    </location>
</feature>
<evidence type="ECO:0000256" key="6">
    <source>
        <dbReference type="ARBA" id="ARBA00023136"/>
    </source>
</evidence>
<dbReference type="InterPro" id="IPR001734">
    <property type="entry name" value="Na/solute_symporter"/>
</dbReference>
<evidence type="ECO:0000313" key="9">
    <source>
        <dbReference type="EMBL" id="ADP31013.1"/>
    </source>
</evidence>
<evidence type="ECO:0000256" key="5">
    <source>
        <dbReference type="ARBA" id="ARBA00022989"/>
    </source>
</evidence>
<feature type="transmembrane region" description="Helical" evidence="8">
    <location>
        <begin position="35"/>
        <end position="54"/>
    </location>
</feature>
<evidence type="ECO:0000256" key="4">
    <source>
        <dbReference type="ARBA" id="ARBA00022692"/>
    </source>
</evidence>
<keyword evidence="6 8" id="KW-0472">Membrane</keyword>
<keyword evidence="4 8" id="KW-0812">Transmembrane</keyword>
<keyword evidence="10" id="KW-1185">Reference proteome</keyword>
<feature type="transmembrane region" description="Helical" evidence="8">
    <location>
        <begin position="275"/>
        <end position="297"/>
    </location>
</feature>
<gene>
    <name evidence="9" type="ordered locus">BATR1942_00265</name>
</gene>
<dbReference type="CDD" id="cd10322">
    <property type="entry name" value="SLC5sbd"/>
    <property type="match status" value="1"/>
</dbReference>
<dbReference type="EMBL" id="CP002207">
    <property type="protein sequence ID" value="ADP31013.1"/>
    <property type="molecule type" value="Genomic_DNA"/>
</dbReference>
<dbReference type="InterPro" id="IPR038377">
    <property type="entry name" value="Na/Glc_symporter_sf"/>
</dbReference>
<sequence length="492" mass="53370">MNIALLIILGFLLLAVFLGIRSTKGKKMDLEQWTVGGRGFGAILVFLLMAGEIYTTFSFLGGSGWAYGKGAPALYVLMYIALSYVLSYWLLPVIWKYAKENNLLSQSDFFVSKYRSPFLGVLVALVGVIGMIPVIVVQLKGMGIIVSQASYGAIPMHTAVWLGAISLTVYVMISGVHGSAWIAIIKDIVMVGVIGFLGIYLPIHYYGGFQLMFEAVHTANPEFLKFPDQGLSVSWLISTVLLLVLGFYMWPQVFSSTYTAQNEKIFRKNAIISPLYTLMLLFVFFVGTAAILKVPGLEGEEVDLSLLRLSIDTFDPWVIGVIGGAGLLTALVPGSLLIMNTATLLSKNIYKVFVPSATDQTIGRLAKLLVPVVSLIAVYFTLNGGATLSNIILMGYSLMTQLAPSLFFSLMKNNFITKYGAGAGIICGLATVAYITVSHTTIADVFPTFPQSLKDVNTGIIALVINCMVMVIVSMVTRKYKHGAAETIKSAK</sequence>
<comment type="similarity">
    <text evidence="2 7">Belongs to the sodium:solute symporter (SSF) (TC 2.A.21) family.</text>
</comment>
<name>A0ABN3Z6P0_BACA1</name>
<keyword evidence="3" id="KW-0813">Transport</keyword>
<feature type="transmembrane region" description="Helical" evidence="8">
    <location>
        <begin position="6"/>
        <end position="23"/>
    </location>
</feature>
<feature type="transmembrane region" description="Helical" evidence="8">
    <location>
        <begin position="74"/>
        <end position="97"/>
    </location>
</feature>
<evidence type="ECO:0000313" key="10">
    <source>
        <dbReference type="Proteomes" id="UP000006867"/>
    </source>
</evidence>
<organism evidence="9 10">
    <name type="scientific">Bacillus atrophaeus (strain 1942)</name>
    <dbReference type="NCBI Taxonomy" id="720555"/>
    <lineage>
        <taxon>Bacteria</taxon>
        <taxon>Bacillati</taxon>
        <taxon>Bacillota</taxon>
        <taxon>Bacilli</taxon>
        <taxon>Bacillales</taxon>
        <taxon>Bacillaceae</taxon>
        <taxon>Bacillus</taxon>
    </lineage>
</organism>
<dbReference type="Gene3D" id="1.20.1730.10">
    <property type="entry name" value="Sodium/glucose cotransporter"/>
    <property type="match status" value="1"/>
</dbReference>
<dbReference type="InterPro" id="IPR050277">
    <property type="entry name" value="Sodium:Solute_Symporter"/>
</dbReference>
<feature type="transmembrane region" description="Helical" evidence="8">
    <location>
        <begin position="388"/>
        <end position="407"/>
    </location>
</feature>
<dbReference type="Proteomes" id="UP000006867">
    <property type="component" value="Chromosome"/>
</dbReference>
<evidence type="ECO:0000256" key="7">
    <source>
        <dbReference type="RuleBase" id="RU362091"/>
    </source>
</evidence>
<reference evidence="9 10" key="1">
    <citation type="journal article" date="2011" name="Front. Microbiol.">
        <title>Genomic signatures of strain selection and enhancement in Bacillus atrophaeus var. globigii, a historical biowarfare simulant.</title>
        <authorList>
            <person name="Gibbons H.S."/>
            <person name="Broomall S.M."/>
            <person name="McNew L.A."/>
            <person name="Daligault H."/>
            <person name="Chapman C."/>
            <person name="Bruce D."/>
            <person name="Karavis M."/>
            <person name="Krepps M."/>
            <person name="McGregor P.A."/>
            <person name="Hong C."/>
            <person name="Park K.H."/>
            <person name="Akmal A."/>
            <person name="Feldman A."/>
            <person name="Lin J.S."/>
            <person name="Chang W.E."/>
            <person name="Higgs B.W."/>
            <person name="Demirev P."/>
            <person name="Lindquist J."/>
            <person name="Liem A."/>
            <person name="Fochler E."/>
            <person name="Read T.D."/>
            <person name="Tapia R."/>
            <person name="Johnson S."/>
            <person name="Bishop-Lilly K.A."/>
            <person name="Detter C."/>
            <person name="Han C."/>
            <person name="Sozhamannan S."/>
            <person name="Rosenzweig C.N."/>
            <person name="Skowronski E.W."/>
        </authorList>
    </citation>
    <scope>NUCLEOTIDE SEQUENCE [LARGE SCALE GENOMIC DNA]</scope>
    <source>
        <strain evidence="9 10">1942</strain>
    </source>
</reference>
<feature type="transmembrane region" description="Helical" evidence="8">
    <location>
        <begin position="317"/>
        <end position="345"/>
    </location>
</feature>
<keyword evidence="5 8" id="KW-1133">Transmembrane helix</keyword>
<dbReference type="PANTHER" id="PTHR48086">
    <property type="entry name" value="SODIUM/PROLINE SYMPORTER-RELATED"/>
    <property type="match status" value="1"/>
</dbReference>
<evidence type="ECO:0000256" key="8">
    <source>
        <dbReference type="SAM" id="Phobius"/>
    </source>
</evidence>
<dbReference type="RefSeq" id="WP_003328216.1">
    <property type="nucleotide sequence ID" value="NC_014639.1"/>
</dbReference>
<evidence type="ECO:0000256" key="2">
    <source>
        <dbReference type="ARBA" id="ARBA00006434"/>
    </source>
</evidence>
<feature type="transmembrane region" description="Helical" evidence="8">
    <location>
        <begin position="159"/>
        <end position="176"/>
    </location>
</feature>
<feature type="transmembrane region" description="Helical" evidence="8">
    <location>
        <begin position="188"/>
        <end position="213"/>
    </location>
</feature>
<feature type="transmembrane region" description="Helical" evidence="8">
    <location>
        <begin position="233"/>
        <end position="254"/>
    </location>
</feature>
<dbReference type="Pfam" id="PF00474">
    <property type="entry name" value="SSF"/>
    <property type="match status" value="1"/>
</dbReference>
<evidence type="ECO:0000256" key="1">
    <source>
        <dbReference type="ARBA" id="ARBA00004141"/>
    </source>
</evidence>
<dbReference type="PANTHER" id="PTHR48086:SF8">
    <property type="entry name" value="MONOCARBOXYLIC ACID PERMEASE"/>
    <property type="match status" value="1"/>
</dbReference>
<feature type="transmembrane region" description="Helical" evidence="8">
    <location>
        <begin position="419"/>
        <end position="437"/>
    </location>
</feature>
<protein>
    <submittedName>
        <fullName evidence="9">Sodium/solute symporter family protein</fullName>
    </submittedName>
</protein>
<feature type="transmembrane region" description="Helical" evidence="8">
    <location>
        <begin position="365"/>
        <end position="382"/>
    </location>
</feature>